<dbReference type="AlphaFoldDB" id="A0A2S2PZY6"/>
<feature type="chain" id="PRO_5018762817" evidence="2">
    <location>
        <begin position="23"/>
        <end position="321"/>
    </location>
</feature>
<dbReference type="PANTHER" id="PTHR12411">
    <property type="entry name" value="CYSTEINE PROTEASE FAMILY C1-RELATED"/>
    <property type="match status" value="1"/>
</dbReference>
<dbReference type="GO" id="GO:0008234">
    <property type="term" value="F:cysteine-type peptidase activity"/>
    <property type="evidence" value="ECO:0007669"/>
    <property type="project" value="InterPro"/>
</dbReference>
<name>A0A2S2PZY6_9HEMI</name>
<accession>A0A2S2PZY6</accession>
<reference evidence="4" key="1">
    <citation type="submission" date="2018-04" db="EMBL/GenBank/DDBJ databases">
        <title>Transcriptome assembly of Sipha flava.</title>
        <authorList>
            <person name="Scully E.D."/>
            <person name="Geib S.M."/>
            <person name="Palmer N.A."/>
            <person name="Koch K."/>
            <person name="Bradshaw J."/>
            <person name="Heng-Moss T."/>
            <person name="Sarath G."/>
        </authorList>
    </citation>
    <scope>NUCLEOTIDE SEQUENCE</scope>
</reference>
<evidence type="ECO:0000256" key="1">
    <source>
        <dbReference type="ARBA" id="ARBA00008455"/>
    </source>
</evidence>
<dbReference type="SMART" id="SM00645">
    <property type="entry name" value="Pept_C1"/>
    <property type="match status" value="1"/>
</dbReference>
<evidence type="ECO:0000256" key="2">
    <source>
        <dbReference type="SAM" id="SignalP"/>
    </source>
</evidence>
<dbReference type="Pfam" id="PF00112">
    <property type="entry name" value="Peptidase_C1"/>
    <property type="match status" value="1"/>
</dbReference>
<keyword evidence="2" id="KW-0732">Signal</keyword>
<dbReference type="CDD" id="cd02620">
    <property type="entry name" value="Peptidase_C1A_CathepsinB"/>
    <property type="match status" value="1"/>
</dbReference>
<comment type="similarity">
    <text evidence="1">Belongs to the peptidase C1 family.</text>
</comment>
<dbReference type="Gene3D" id="3.90.70.10">
    <property type="entry name" value="Cysteine proteinases"/>
    <property type="match status" value="1"/>
</dbReference>
<dbReference type="EMBL" id="GGMS01001788">
    <property type="protein sequence ID" value="MBY70991.1"/>
    <property type="molecule type" value="Transcribed_RNA"/>
</dbReference>
<organism evidence="4">
    <name type="scientific">Sipha flava</name>
    <name type="common">yellow sugarcane aphid</name>
    <dbReference type="NCBI Taxonomy" id="143950"/>
    <lineage>
        <taxon>Eukaryota</taxon>
        <taxon>Metazoa</taxon>
        <taxon>Ecdysozoa</taxon>
        <taxon>Arthropoda</taxon>
        <taxon>Hexapoda</taxon>
        <taxon>Insecta</taxon>
        <taxon>Pterygota</taxon>
        <taxon>Neoptera</taxon>
        <taxon>Paraneoptera</taxon>
        <taxon>Hemiptera</taxon>
        <taxon>Sternorrhyncha</taxon>
        <taxon>Aphidomorpha</taxon>
        <taxon>Aphidoidea</taxon>
        <taxon>Aphididae</taxon>
        <taxon>Sipha</taxon>
    </lineage>
</organism>
<sequence>MRSFVHIGILVCSVAWTVTTNAAFAKLSSEKSSARTPVQRTDYDGLPDARKTADSNYVTDLPAEFDARQHFVKCSDVIGDIKDQGNCASSWAVAVASSFTDRLCIKTDGKFTKHLSAQNLMSCGAERSTGCGGGSAFKAWEHTMTKGIVTGGHYGSNEGCQPYQRSTCDHFGVTGGKNCSSEILMVQTTCDEKCSNENYGIDYNEDLHKTSSVYMTSWTNVKQIQQEIATYGPVTAFMYVYENFLSYKRGVYKSTAGRMVGYQYVKLIGWGVDEVDGEYWLAMNSWNNSWGECGFFKILRGYNLCSIELLVMAGTVQDVSR</sequence>
<dbReference type="InterPro" id="IPR013128">
    <property type="entry name" value="Peptidase_C1A"/>
</dbReference>
<evidence type="ECO:0000259" key="3">
    <source>
        <dbReference type="SMART" id="SM00645"/>
    </source>
</evidence>
<dbReference type="SUPFAM" id="SSF54001">
    <property type="entry name" value="Cysteine proteinases"/>
    <property type="match status" value="1"/>
</dbReference>
<dbReference type="GO" id="GO:0006508">
    <property type="term" value="P:proteolysis"/>
    <property type="evidence" value="ECO:0007669"/>
    <property type="project" value="InterPro"/>
</dbReference>
<proteinExistence type="inferred from homology"/>
<dbReference type="OrthoDB" id="190265at2759"/>
<dbReference type="InterPro" id="IPR000668">
    <property type="entry name" value="Peptidase_C1A_C"/>
</dbReference>
<gene>
    <name evidence="4" type="primary">cpr-6</name>
    <name evidence="4" type="ORF">g.130605</name>
</gene>
<protein>
    <submittedName>
        <fullName evidence="4">Cathepsin B-like cysteine proteinase 6</fullName>
    </submittedName>
</protein>
<feature type="signal peptide" evidence="2">
    <location>
        <begin position="1"/>
        <end position="22"/>
    </location>
</feature>
<evidence type="ECO:0000313" key="4">
    <source>
        <dbReference type="EMBL" id="MBY70991.1"/>
    </source>
</evidence>
<feature type="domain" description="Peptidase C1A papain C-terminal" evidence="3">
    <location>
        <begin position="61"/>
        <end position="315"/>
    </location>
</feature>
<dbReference type="InterPro" id="IPR038765">
    <property type="entry name" value="Papain-like_cys_pep_sf"/>
</dbReference>